<dbReference type="OrthoDB" id="771485at2"/>
<keyword evidence="8" id="KW-1185">Reference proteome</keyword>
<dbReference type="RefSeq" id="WP_120182414.1">
    <property type="nucleotide sequence ID" value="NZ_CBINCU010000035.1"/>
</dbReference>
<accession>A0A419S430</accession>
<name>A0A419S430_9SPHI</name>
<proteinExistence type="predicted"/>
<keyword evidence="3 5" id="KW-1133">Transmembrane helix</keyword>
<evidence type="ECO:0000256" key="2">
    <source>
        <dbReference type="ARBA" id="ARBA00022692"/>
    </source>
</evidence>
<keyword evidence="7" id="KW-0503">Monooxygenase</keyword>
<dbReference type="GO" id="GO:0004497">
    <property type="term" value="F:monooxygenase activity"/>
    <property type="evidence" value="ECO:0007669"/>
    <property type="project" value="UniProtKB-KW"/>
</dbReference>
<feature type="transmembrane region" description="Helical" evidence="5">
    <location>
        <begin position="33"/>
        <end position="53"/>
    </location>
</feature>
<evidence type="ECO:0000256" key="4">
    <source>
        <dbReference type="ARBA" id="ARBA00023136"/>
    </source>
</evidence>
<evidence type="ECO:0000313" key="7">
    <source>
        <dbReference type="EMBL" id="RKD14410.1"/>
    </source>
</evidence>
<feature type="transmembrane region" description="Helical" evidence="5">
    <location>
        <begin position="109"/>
        <end position="127"/>
    </location>
</feature>
<dbReference type="Proteomes" id="UP000283433">
    <property type="component" value="Unassembled WGS sequence"/>
</dbReference>
<feature type="transmembrane region" description="Helical" evidence="5">
    <location>
        <begin position="139"/>
        <end position="156"/>
    </location>
</feature>
<dbReference type="GO" id="GO:0000271">
    <property type="term" value="P:polysaccharide biosynthetic process"/>
    <property type="evidence" value="ECO:0007669"/>
    <property type="project" value="InterPro"/>
</dbReference>
<sequence>MIRRLNVQIQHLLLSLIDSFYPLFKRFLPLQTYRYAVCGGGNACLNFLIFAVTENFIVKKQVVHVGSWLAISSHIFAFLVAFGITFPIGFYLNTYVVFGGSYLLKRVQLVRYLMVVLVCILLNYVFMKLFVDLWHWYPTPSYMLTFVLVTLFSYFSQRNFSFQKTKSNKASAQA</sequence>
<dbReference type="GO" id="GO:0016020">
    <property type="term" value="C:membrane"/>
    <property type="evidence" value="ECO:0007669"/>
    <property type="project" value="UniProtKB-SubCell"/>
</dbReference>
<dbReference type="AlphaFoldDB" id="A0A419S430"/>
<dbReference type="EMBL" id="MBTA01000026">
    <property type="protein sequence ID" value="RKD14410.1"/>
    <property type="molecule type" value="Genomic_DNA"/>
</dbReference>
<evidence type="ECO:0000313" key="8">
    <source>
        <dbReference type="Proteomes" id="UP000283433"/>
    </source>
</evidence>
<dbReference type="InterPro" id="IPR007267">
    <property type="entry name" value="GtrA_DPMS_TM"/>
</dbReference>
<evidence type="ECO:0000256" key="5">
    <source>
        <dbReference type="SAM" id="Phobius"/>
    </source>
</evidence>
<keyword evidence="4 5" id="KW-0472">Membrane</keyword>
<comment type="caution">
    <text evidence="7">The sequence shown here is derived from an EMBL/GenBank/DDBJ whole genome shotgun (WGS) entry which is preliminary data.</text>
</comment>
<gene>
    <name evidence="7" type="ORF">BCY91_08010</name>
</gene>
<evidence type="ECO:0000256" key="1">
    <source>
        <dbReference type="ARBA" id="ARBA00004141"/>
    </source>
</evidence>
<feature type="domain" description="GtrA/DPMS transmembrane" evidence="6">
    <location>
        <begin position="34"/>
        <end position="162"/>
    </location>
</feature>
<evidence type="ECO:0000259" key="6">
    <source>
        <dbReference type="Pfam" id="PF04138"/>
    </source>
</evidence>
<keyword evidence="2 5" id="KW-0812">Transmembrane</keyword>
<protein>
    <submittedName>
        <fullName evidence="7">Phenylalanine 4-monooxygenase</fullName>
    </submittedName>
</protein>
<keyword evidence="7" id="KW-0560">Oxidoreductase</keyword>
<feature type="transmembrane region" description="Helical" evidence="5">
    <location>
        <begin position="73"/>
        <end position="97"/>
    </location>
</feature>
<dbReference type="Pfam" id="PF04138">
    <property type="entry name" value="GtrA_DPMS_TM"/>
    <property type="match status" value="1"/>
</dbReference>
<comment type="subcellular location">
    <subcellularLocation>
        <location evidence="1">Membrane</location>
        <topology evidence="1">Multi-pass membrane protein</topology>
    </subcellularLocation>
</comment>
<evidence type="ECO:0000256" key="3">
    <source>
        <dbReference type="ARBA" id="ARBA00022989"/>
    </source>
</evidence>
<organism evidence="7 8">
    <name type="scientific">Pelobium manganitolerans</name>
    <dbReference type="NCBI Taxonomy" id="1842495"/>
    <lineage>
        <taxon>Bacteria</taxon>
        <taxon>Pseudomonadati</taxon>
        <taxon>Bacteroidota</taxon>
        <taxon>Sphingobacteriia</taxon>
        <taxon>Sphingobacteriales</taxon>
        <taxon>Sphingobacteriaceae</taxon>
        <taxon>Pelobium</taxon>
    </lineage>
</organism>
<reference evidence="7 8" key="1">
    <citation type="submission" date="2016-07" db="EMBL/GenBank/DDBJ databases">
        <title>Genome of Pelobium manganitolerans.</title>
        <authorList>
            <person name="Wu S."/>
            <person name="Wang G."/>
        </authorList>
    </citation>
    <scope>NUCLEOTIDE SEQUENCE [LARGE SCALE GENOMIC DNA]</scope>
    <source>
        <strain evidence="7 8">YS-25</strain>
    </source>
</reference>